<organism evidence="1 2">
    <name type="scientific">Aduncisulcus paluster</name>
    <dbReference type="NCBI Taxonomy" id="2918883"/>
    <lineage>
        <taxon>Eukaryota</taxon>
        <taxon>Metamonada</taxon>
        <taxon>Carpediemonas-like organisms</taxon>
        <taxon>Aduncisulcus</taxon>
    </lineage>
</organism>
<dbReference type="Proteomes" id="UP001057375">
    <property type="component" value="Unassembled WGS sequence"/>
</dbReference>
<reference evidence="1" key="1">
    <citation type="submission" date="2022-03" db="EMBL/GenBank/DDBJ databases">
        <title>Draft genome sequence of Aduncisulcus paluster, a free-living microaerophilic Fornicata.</title>
        <authorList>
            <person name="Yuyama I."/>
            <person name="Kume K."/>
            <person name="Tamura T."/>
            <person name="Inagaki Y."/>
            <person name="Hashimoto T."/>
        </authorList>
    </citation>
    <scope>NUCLEOTIDE SEQUENCE</scope>
    <source>
        <strain evidence="1">NY0171</strain>
    </source>
</reference>
<gene>
    <name evidence="1" type="ORF">ADUPG1_005531</name>
</gene>
<protein>
    <submittedName>
        <fullName evidence="1">Uncharacterized protein</fullName>
    </submittedName>
</protein>
<evidence type="ECO:0000313" key="1">
    <source>
        <dbReference type="EMBL" id="GKT30525.1"/>
    </source>
</evidence>
<comment type="caution">
    <text evidence="1">The sequence shown here is derived from an EMBL/GenBank/DDBJ whole genome shotgun (WGS) entry which is preliminary data.</text>
</comment>
<keyword evidence="2" id="KW-1185">Reference proteome</keyword>
<dbReference type="EMBL" id="BQXS01008850">
    <property type="protein sequence ID" value="GKT30525.1"/>
    <property type="molecule type" value="Genomic_DNA"/>
</dbReference>
<name>A0ABQ5KD91_9EUKA</name>
<accession>A0ABQ5KD91</accession>
<evidence type="ECO:0000313" key="2">
    <source>
        <dbReference type="Proteomes" id="UP001057375"/>
    </source>
</evidence>
<proteinExistence type="predicted"/>
<feature type="non-terminal residue" evidence="1">
    <location>
        <position position="195"/>
    </location>
</feature>
<sequence>TDNLICGSGVAAAIDLKLGGTDIATSTITSACACGSTFDTSDTIGLNKVCIETKPGSDTWFITCASDSYSTYTDADTFTCTRPSASGTDCLGGCEYGQECKYSSDATAECTDVIPDDSLNECIFNLFSDETHCTSDGLFSVASLKTLDTSEDSSYVLSCSSKPPSVTDITGLEHAGFITKIDLSDNDLSDVSLMF</sequence>
<feature type="non-terminal residue" evidence="1">
    <location>
        <position position="1"/>
    </location>
</feature>